<sequence>MKVFWLVALIGLLATQVSCRCTGNAIGSTEYRVRGTSIEYRYGGDESWTRIFIRSMGYSPAPPTFAPSEKPYGDYYTTNFRHLHERDLPLIRKMGANALRLWNWNYMGTSVGNHADFLDLCWNNNSQPLRVFIPFDLGAVGPDGVLVYRDLSNAQTRRAVVSDWGTLIDQYWRHPAVMGWLIGNELDIPFGPQMNELFSLANLMIDVARDVTKGKVQLISMPLSELSFLRMVKKYYQVAQFDFWAFQTYDRYTKTPEEYVNATYDKRNPDVALKPLVVTEFGHSSIQVSKDEKGRRIQYSNETMQMEEILKFVVRLENFTKVVAGYSIMEWVDEWWKTAVDFRNPNCPNHRADLHTYCAHYVLSGEDLLIAIHEEWLGIWMQTLPEKFRTETTYCIQPKLAYFALAEAWNGTSFHGEKCARHTFPDPVLFMLGPMAIAVACELLYVLFEKVTGKKQVPTTRLLSVRQRPSSSKLDLTALAEEDEMGVKEAELLKEAMPRDAMGEFFLVQSRVQAAFEPFQPRSAPDGESTDIYQFCIKRITTAVWDNLTSYNPTPNLTFEEVVDRCIRVVYLKLMEGYYVWRQQGTPQKDGVVAPGIGHPEPSSGDAMLQEIALYEIVRQYSGTINHCPEKVFQIYHFTNQYLLFMRGAAADEVKRNIHVLLLELFRVIFCYIAQKVTLDDINADAMVFHQQPVQLSESDMVTAKDIAAVRASLNNNNKVYPALVKQVHTCAAINEPALSPFSCAFFTWIDPKASKQLTGDEADRASRPQPVGSEKEPLISRTPTTKLLYGSESLSGQPNAALVVEEKKPEETAVKIESTFKIPELKRAFTQRGGFPTTLYNTGWVVRIILWCGVSAWYVQPSYPYTPVCLLDAQAWLALLDVLLQFILELCHWRLFMQRLIGLRHIASACYHLTASVVIYCSFLDYLGVRKWLPTMPRLALLPGSHPMEVNPFVLYLMVEAVRLVFTESVNFSRTHAYVLPGRLGKYSKKFFEGAALGGAVALTASSFFCWQMNISVELVAPSVMIFTLAGALAVGIPFSKLFGRRERTMREAKFLMHNWFFWGVIWTATFYVFYEFIVPVVIKVRPDTLCTCPDERVALTKELVKRCKFGSRLLCSTGVVMVWLSVIVINLVWVFACFQLMLLVYGIGRGKRDRVGNVKDWGDVQKYFLQIKLQCLPAISSCLYAKHNQMVLWNWFVNSLYNEWLIDSVERDQLKITFRPLDKHETAKWELDEVENGIKYSNPLFLKQPKNEEACRRVIYFLWSLQAIAARERSDENISKDPEQAIWRAANRVLAMPSLTIMTPCAAEPVIYQTEELISTFHKGEKTTTREPRISTMEYATCTYPDEWENFIAWLKIKLREDPSRGSPELLQQNHHQFLQMFLSADPRIMKHSWIVLQFRLWASYHGQTLVRLIRGVMSWRQGLELLATLENAQLPESSRLSDQQIQQLLATKFQFVICHQVYKTKNAQAQTNDVNTLFNDKALGLHKWDLAYPNDRSRYISLLRRWTDETEYAVERPGPLRPNEPFPTEPKAENQNHAIPFVNGQVIGVLDMNQTCPMEDSFKVPFCLAKYFTPPSATLNEPFGSSQLHADSVINPYRVVGYGEWQYTRGLSMVGEVAGQAEFCFTSIHQRVCRWPLRARLHYGHPDLMDGYWVRTRGGLSHASHMVNTAEDVFAGYEVVGRGERVEYIEWLQVQKGKESAMVPAFLFEKKLAQAAAQQMRSRDIYWLNQKASLFLKFGLFFGTYGFYIYNTLMAMSIHLYIIAVVFFMLSGVTNHDLGVNQSSLAVPWLFQVGFLFSFPLIVELSIEKGIMQGLVHFLRTLPFAIVYHLFQLQTKGAFFIEGLVRGKGGYIASARGFGLDRLSFVDIYTTYASSHIHPGVNLLGWVTLYACYSDQSWAEISLRCLFMVMVVICWIGGPVLFNPFPSYDALTYDISEMVSWLRNPLPTTKDIAFLLFEEQKRQDVSGVNRGQNRPEVTTKTLQNWVANQRMKSWMGWYMNEVLLGPWSDEEMWFSTLGLLFQKSILGFLSYAPWLFWAYWACPSFTYSLWFAAPFALLVVFFAVLDTYLPHLQEYFNIMKLYVPLFALSSAISFIVMRKITARDVFFYLLFYFILYALLTDITISAWNFTAKFRSWFRRTKLKGLGLKTRKRTAQHEDSIWFDRLATPRFLIDIQKMYPVIALVLFTIFQTLVCIGSYTITALLFCPAVARAAERSASKPQAATTAAQPPPLSLADVERLIQERLAEKKEM</sequence>
<dbReference type="EMBL" id="LC225615">
    <property type="protein sequence ID" value="BAX37083.1"/>
    <property type="molecule type" value="mRNA"/>
</dbReference>
<feature type="transmembrane region" description="Helical" evidence="2">
    <location>
        <begin position="1904"/>
        <end position="1925"/>
    </location>
</feature>
<feature type="transmembrane region" description="Helical" evidence="2">
    <location>
        <begin position="2109"/>
        <end position="2132"/>
    </location>
</feature>
<dbReference type="InterPro" id="IPR003440">
    <property type="entry name" value="Glyco_trans_48_dom"/>
</dbReference>
<keyword evidence="2" id="KW-1133">Transmembrane helix</keyword>
<accession>A0A1W7HIL6</accession>
<feature type="region of interest" description="Disordered" evidence="1">
    <location>
        <begin position="758"/>
        <end position="778"/>
    </location>
</feature>
<feature type="transmembrane region" description="Helical" evidence="2">
    <location>
        <begin position="1792"/>
        <end position="1810"/>
    </location>
</feature>
<dbReference type="PANTHER" id="PTHR12741">
    <property type="entry name" value="LYST-INTERACTING PROTEIN LIP5 DOPAMINE RESPONSIVE PROTEIN DRG-1"/>
    <property type="match status" value="1"/>
</dbReference>
<feature type="transmembrane region" description="Helical" evidence="2">
    <location>
        <begin position="1061"/>
        <end position="1079"/>
    </location>
</feature>
<gene>
    <name evidence="5" type="primary">GSL2</name>
</gene>
<dbReference type="GO" id="GO:0005886">
    <property type="term" value="C:plasma membrane"/>
    <property type="evidence" value="ECO:0007669"/>
    <property type="project" value="TreeGrafter"/>
</dbReference>
<feature type="transmembrane region" description="Helical" evidence="2">
    <location>
        <begin position="2084"/>
        <end position="2103"/>
    </location>
</feature>
<keyword evidence="2" id="KW-0472">Membrane</keyword>
<evidence type="ECO:0000259" key="4">
    <source>
        <dbReference type="Pfam" id="PF02364"/>
    </source>
</evidence>
<feature type="transmembrane region" description="Helical" evidence="2">
    <location>
        <begin position="910"/>
        <end position="934"/>
    </location>
</feature>
<dbReference type="GO" id="GO:0000148">
    <property type="term" value="C:1,3-beta-D-glucan synthase complex"/>
    <property type="evidence" value="ECO:0007669"/>
    <property type="project" value="InterPro"/>
</dbReference>
<feature type="domain" description="Glycosyl transferase 48" evidence="4">
    <location>
        <begin position="1292"/>
        <end position="1983"/>
    </location>
</feature>
<organism evidence="5">
    <name type="scientific">Euglena gracilis</name>
    <dbReference type="NCBI Taxonomy" id="3039"/>
    <lineage>
        <taxon>Eukaryota</taxon>
        <taxon>Discoba</taxon>
        <taxon>Euglenozoa</taxon>
        <taxon>Euglenida</taxon>
        <taxon>Spirocuta</taxon>
        <taxon>Euglenophyceae</taxon>
        <taxon>Euglenales</taxon>
        <taxon>Euglenaceae</taxon>
        <taxon>Euglena</taxon>
    </lineage>
</organism>
<dbReference type="InterPro" id="IPR017853">
    <property type="entry name" value="GH"/>
</dbReference>
<protein>
    <submittedName>
        <fullName evidence="5">Beta-1,3-glucan synthase</fullName>
    </submittedName>
</protein>
<proteinExistence type="evidence at transcript level"/>
<dbReference type="GO" id="GO:0003843">
    <property type="term" value="F:1,3-beta-D-glucan synthase activity"/>
    <property type="evidence" value="ECO:0007669"/>
    <property type="project" value="InterPro"/>
</dbReference>
<feature type="signal peptide" evidence="3">
    <location>
        <begin position="1"/>
        <end position="19"/>
    </location>
</feature>
<feature type="transmembrane region" description="Helical" evidence="2">
    <location>
        <begin position="2023"/>
        <end position="2044"/>
    </location>
</feature>
<evidence type="ECO:0000256" key="2">
    <source>
        <dbReference type="SAM" id="Phobius"/>
    </source>
</evidence>
<feature type="chain" id="PRO_5012732578" evidence="3">
    <location>
        <begin position="20"/>
        <end position="2254"/>
    </location>
</feature>
<feature type="transmembrane region" description="Helical" evidence="2">
    <location>
        <begin position="1750"/>
        <end position="1772"/>
    </location>
</feature>
<dbReference type="Pfam" id="PF02364">
    <property type="entry name" value="Glucan_synthase"/>
    <property type="match status" value="1"/>
</dbReference>
<feature type="transmembrane region" description="Helical" evidence="2">
    <location>
        <begin position="1021"/>
        <end position="1040"/>
    </location>
</feature>
<feature type="transmembrane region" description="Helical" evidence="2">
    <location>
        <begin position="995"/>
        <end position="1015"/>
    </location>
</feature>
<feature type="transmembrane region" description="Helical" evidence="2">
    <location>
        <begin position="2181"/>
        <end position="2208"/>
    </location>
</feature>
<reference evidence="5" key="1">
    <citation type="journal article" date="2017" name="FEBS Lett.">
        <title>Glucan synthase-like 2 is indispensable for paramylon synthesis in Euglena gracilis.</title>
        <authorList>
            <person name="Tanaka Y."/>
            <person name="Ogawa T."/>
            <person name="Maruta T."/>
            <person name="Yoshida Y."/>
            <person name="Arakawa K."/>
            <person name="Ishikawa T."/>
        </authorList>
    </citation>
    <scope>NUCLEOTIDE SEQUENCE</scope>
    <source>
        <strain evidence="5">Z</strain>
    </source>
</reference>
<evidence type="ECO:0000256" key="3">
    <source>
        <dbReference type="SAM" id="SignalP"/>
    </source>
</evidence>
<dbReference type="SUPFAM" id="SSF51445">
    <property type="entry name" value="(Trans)glycosidases"/>
    <property type="match status" value="1"/>
</dbReference>
<keyword evidence="2" id="KW-0812">Transmembrane</keyword>
<evidence type="ECO:0000313" key="5">
    <source>
        <dbReference type="EMBL" id="BAX37083.1"/>
    </source>
</evidence>
<keyword evidence="3" id="KW-0732">Signal</keyword>
<evidence type="ECO:0000256" key="1">
    <source>
        <dbReference type="SAM" id="MobiDB-lite"/>
    </source>
</evidence>
<dbReference type="Gene3D" id="3.20.20.80">
    <property type="entry name" value="Glycosidases"/>
    <property type="match status" value="1"/>
</dbReference>
<feature type="transmembrane region" description="Helical" evidence="2">
    <location>
        <begin position="1122"/>
        <end position="1147"/>
    </location>
</feature>
<dbReference type="PANTHER" id="PTHR12741:SF48">
    <property type="entry name" value="1,3-BETA-GLUCAN SYNTHASE COMPONENT FKS1-RELATED"/>
    <property type="match status" value="1"/>
</dbReference>
<dbReference type="GO" id="GO:0006075">
    <property type="term" value="P:(1-&gt;3)-beta-D-glucan biosynthetic process"/>
    <property type="evidence" value="ECO:0007669"/>
    <property type="project" value="InterPro"/>
</dbReference>
<feature type="transmembrane region" description="Helical" evidence="2">
    <location>
        <begin position="1817"/>
        <end position="1834"/>
    </location>
</feature>
<feature type="transmembrane region" description="Helical" evidence="2">
    <location>
        <begin position="2050"/>
        <end position="2072"/>
    </location>
</feature>
<name>A0A1W7HIL6_EUGGR</name>